<evidence type="ECO:0000259" key="1">
    <source>
        <dbReference type="Pfam" id="PF01869"/>
    </source>
</evidence>
<feature type="domain" description="ATPase BadF/BadG/BcrA/BcrD type" evidence="1">
    <location>
        <begin position="8"/>
        <end position="304"/>
    </location>
</feature>
<dbReference type="Pfam" id="PF01869">
    <property type="entry name" value="BcrAD_BadFG"/>
    <property type="match status" value="1"/>
</dbReference>
<dbReference type="Gene3D" id="3.30.420.40">
    <property type="match status" value="2"/>
</dbReference>
<dbReference type="Proteomes" id="UP000199103">
    <property type="component" value="Chromosome I"/>
</dbReference>
<accession>A0A1H1T9C1</accession>
<evidence type="ECO:0000313" key="3">
    <source>
        <dbReference type="Proteomes" id="UP000199103"/>
    </source>
</evidence>
<keyword evidence="2" id="KW-0808">Transferase</keyword>
<sequence>MPRFVIAVDAGGTHTRVGCFALDGSRLGGATGPGGSPNHNHDAAENVAATLADALRNGGLDSTEAVALLAGVAAFVNGRDNPWAESFIRSPGLCCPTKIVNDAVVAHAGALAGEPGVIVVAGTGSMIAAITEAGEMIESGDLQHYAGGARHLVFDAMHRVFTGQIGEADATLIGEILLYWKASDVDQLRRIVLDLRAQDRNDVKRRYGDLAPLITAAADTSPLADAALRTLTTKTAVGIALLAPLITGVRAPVALAGSLATAPTFVRRLDEDLTLLTAGGDTSGQVIEIATTILDPVGGAALLALEIAGVPRSAELITQLQN</sequence>
<keyword evidence="3" id="KW-1185">Reference proteome</keyword>
<gene>
    <name evidence="2" type="ORF">SAMN04489812_2304</name>
</gene>
<dbReference type="AlphaFoldDB" id="A0A1H1T9C1"/>
<dbReference type="STRING" id="630515.SAMN04489812_2304"/>
<dbReference type="RefSeq" id="WP_091524645.1">
    <property type="nucleotide sequence ID" value="NZ_LT629772.1"/>
</dbReference>
<name>A0A1H1T9C1_9ACTN</name>
<dbReference type="InterPro" id="IPR002731">
    <property type="entry name" value="ATPase_BadF"/>
</dbReference>
<dbReference type="OrthoDB" id="9772633at2"/>
<dbReference type="GO" id="GO:0016301">
    <property type="term" value="F:kinase activity"/>
    <property type="evidence" value="ECO:0007669"/>
    <property type="project" value="UniProtKB-KW"/>
</dbReference>
<proteinExistence type="predicted"/>
<evidence type="ECO:0000313" key="2">
    <source>
        <dbReference type="EMBL" id="SDS56741.1"/>
    </source>
</evidence>
<dbReference type="InterPro" id="IPR043129">
    <property type="entry name" value="ATPase_NBD"/>
</dbReference>
<reference evidence="2 3" key="1">
    <citation type="submission" date="2016-10" db="EMBL/GenBank/DDBJ databases">
        <authorList>
            <person name="de Groot N.N."/>
        </authorList>
    </citation>
    <scope>NUCLEOTIDE SEQUENCE [LARGE SCALE GENOMIC DNA]</scope>
    <source>
        <strain evidence="2 3">DSM 21800</strain>
    </source>
</reference>
<dbReference type="SUPFAM" id="SSF53067">
    <property type="entry name" value="Actin-like ATPase domain"/>
    <property type="match status" value="1"/>
</dbReference>
<organism evidence="2 3">
    <name type="scientific">Microlunatus soli</name>
    <dbReference type="NCBI Taxonomy" id="630515"/>
    <lineage>
        <taxon>Bacteria</taxon>
        <taxon>Bacillati</taxon>
        <taxon>Actinomycetota</taxon>
        <taxon>Actinomycetes</taxon>
        <taxon>Propionibacteriales</taxon>
        <taxon>Propionibacteriaceae</taxon>
        <taxon>Microlunatus</taxon>
    </lineage>
</organism>
<protein>
    <submittedName>
        <fullName evidence="2">Glucosamine kinase</fullName>
    </submittedName>
</protein>
<keyword evidence="2" id="KW-0418">Kinase</keyword>
<dbReference type="EMBL" id="LT629772">
    <property type="protein sequence ID" value="SDS56741.1"/>
    <property type="molecule type" value="Genomic_DNA"/>
</dbReference>